<dbReference type="PROSITE" id="PS51257">
    <property type="entry name" value="PROKAR_LIPOPROTEIN"/>
    <property type="match status" value="1"/>
</dbReference>
<gene>
    <name evidence="5" type="ORF">D1832_07670</name>
</gene>
<keyword evidence="1 3" id="KW-0732">Signal</keyword>
<dbReference type="Pfam" id="PF11611">
    <property type="entry name" value="DUF4352"/>
    <property type="match status" value="1"/>
</dbReference>
<accession>A0A417Z5Y2</accession>
<feature type="compositionally biased region" description="Low complexity" evidence="2">
    <location>
        <begin position="34"/>
        <end position="82"/>
    </location>
</feature>
<name>A0A417Z5Y2_9MICO</name>
<dbReference type="Proteomes" id="UP000285376">
    <property type="component" value="Unassembled WGS sequence"/>
</dbReference>
<evidence type="ECO:0000259" key="4">
    <source>
        <dbReference type="Pfam" id="PF11611"/>
    </source>
</evidence>
<comment type="caution">
    <text evidence="5">The sequence shown here is derived from an EMBL/GenBank/DDBJ whole genome shotgun (WGS) entry which is preliminary data.</text>
</comment>
<evidence type="ECO:0000313" key="5">
    <source>
        <dbReference type="EMBL" id="RHW45871.1"/>
    </source>
</evidence>
<feature type="signal peptide" evidence="3">
    <location>
        <begin position="1"/>
        <end position="24"/>
    </location>
</feature>
<evidence type="ECO:0000256" key="2">
    <source>
        <dbReference type="SAM" id="MobiDB-lite"/>
    </source>
</evidence>
<dbReference type="RefSeq" id="WP_118913338.1">
    <property type="nucleotide sequence ID" value="NZ_CBCRVH010000005.1"/>
</dbReference>
<feature type="region of interest" description="Disordered" evidence="2">
    <location>
        <begin position="27"/>
        <end position="110"/>
    </location>
</feature>
<dbReference type="InterPro" id="IPR029051">
    <property type="entry name" value="DUF4352"/>
</dbReference>
<feature type="domain" description="DUF4352" evidence="4">
    <location>
        <begin position="99"/>
        <end position="208"/>
    </location>
</feature>
<dbReference type="Gene3D" id="2.60.40.1240">
    <property type="match status" value="1"/>
</dbReference>
<dbReference type="InterPro" id="IPR029050">
    <property type="entry name" value="Immunoprotect_excell_Ig-like"/>
</dbReference>
<organism evidence="5 6">
    <name type="scientific">Dermacoccus abyssi</name>
    <dbReference type="NCBI Taxonomy" id="322596"/>
    <lineage>
        <taxon>Bacteria</taxon>
        <taxon>Bacillati</taxon>
        <taxon>Actinomycetota</taxon>
        <taxon>Actinomycetes</taxon>
        <taxon>Micrococcales</taxon>
        <taxon>Dermacoccaceae</taxon>
        <taxon>Dermacoccus</taxon>
    </lineage>
</organism>
<evidence type="ECO:0000313" key="6">
    <source>
        <dbReference type="Proteomes" id="UP000285376"/>
    </source>
</evidence>
<evidence type="ECO:0000256" key="3">
    <source>
        <dbReference type="SAM" id="SignalP"/>
    </source>
</evidence>
<dbReference type="EMBL" id="QWLM01000007">
    <property type="protein sequence ID" value="RHW45871.1"/>
    <property type="molecule type" value="Genomic_DNA"/>
</dbReference>
<evidence type="ECO:0000256" key="1">
    <source>
        <dbReference type="ARBA" id="ARBA00022729"/>
    </source>
</evidence>
<sequence length="223" mass="23122">MTKLMTRKLSVAAIAGTMALGMSACTQVEGSGGTSSSSSSSSSSEAAPSEDSPSSSKSPESSESSSPSEEPSSSSSSPSSSESNDDSGGDDSSGPKVGKVGQEVKTDKMSIKVSKVTDDVKSSSDYQKPAAGKHWVAINISATNLDDDELRFSSSCVKVRLSDNTSPSDKYVDYGSRLGYGSLYKGDTTTGDLVYEVSPGQKIKTIDVDCSYGDDRPVRIQAN</sequence>
<reference evidence="5 6" key="1">
    <citation type="submission" date="2018-08" db="EMBL/GenBank/DDBJ databases">
        <title>Whole genome sequence analysis of Dermacoccus abyssi bacteria isolated from Deep Mariana trench Micromonospora spp reveals genes involved in the environmental adaptation and production of secondary metabolites.</title>
        <authorList>
            <person name="Abdel-Mageed W.M."/>
            <person name="Lehri B."/>
            <person name="Nouioui I."/>
            <person name="Goodfellow I."/>
            <person name="Jaspars M."/>
            <person name="Karlyshev A."/>
        </authorList>
    </citation>
    <scope>NUCLEOTIDE SEQUENCE [LARGE SCALE GENOMIC DNA]</scope>
    <source>
        <strain evidence="5 6">MT1.1</strain>
    </source>
</reference>
<protein>
    <submittedName>
        <fullName evidence="5">DUF4352 domain-containing protein</fullName>
    </submittedName>
</protein>
<proteinExistence type="predicted"/>
<dbReference type="AlphaFoldDB" id="A0A417Z5Y2"/>
<feature type="chain" id="PRO_5039049808" evidence="3">
    <location>
        <begin position="25"/>
        <end position="223"/>
    </location>
</feature>